<dbReference type="RefSeq" id="WP_177238538.1">
    <property type="nucleotide sequence ID" value="NZ_FOUY01000017.1"/>
</dbReference>
<dbReference type="Pfam" id="PF01796">
    <property type="entry name" value="OB_ChsH2_C"/>
    <property type="match status" value="1"/>
</dbReference>
<dbReference type="Proteomes" id="UP000199614">
    <property type="component" value="Unassembled WGS sequence"/>
</dbReference>
<evidence type="ECO:0000313" key="4">
    <source>
        <dbReference type="Proteomes" id="UP000199614"/>
    </source>
</evidence>
<evidence type="ECO:0000313" key="3">
    <source>
        <dbReference type="EMBL" id="SFN59554.1"/>
    </source>
</evidence>
<dbReference type="AlphaFoldDB" id="A0A1I5AAP4"/>
<reference evidence="3 4" key="1">
    <citation type="submission" date="2016-10" db="EMBL/GenBank/DDBJ databases">
        <authorList>
            <person name="de Groot N.N."/>
        </authorList>
    </citation>
    <scope>NUCLEOTIDE SEQUENCE [LARGE SCALE GENOMIC DNA]</scope>
    <source>
        <strain evidence="3 4">CGMCC 4.1877</strain>
    </source>
</reference>
<evidence type="ECO:0000259" key="1">
    <source>
        <dbReference type="Pfam" id="PF01796"/>
    </source>
</evidence>
<dbReference type="InterPro" id="IPR052513">
    <property type="entry name" value="Thioester_dehydratase-like"/>
</dbReference>
<evidence type="ECO:0008006" key="5">
    <source>
        <dbReference type="Google" id="ProtNLM"/>
    </source>
</evidence>
<sequence length="143" mass="14995">MPSAESPPATRGRPFREGLLALDPPRLLGSRCAGCGATAFPARAFCPACRTGVVEPAELSTSGRVHSFTVVRQAPPGTEVPYTLAWVDLPADEVRLMAQVVGVAPEAVELDMPVDLELTTFGTADDGTELVGFRFRATVAVAA</sequence>
<dbReference type="Pfam" id="PF12172">
    <property type="entry name" value="zf-ChsH2"/>
    <property type="match status" value="1"/>
</dbReference>
<dbReference type="PANTHER" id="PTHR34075">
    <property type="entry name" value="BLR3430 PROTEIN"/>
    <property type="match status" value="1"/>
</dbReference>
<dbReference type="InterPro" id="IPR002878">
    <property type="entry name" value="ChsH2_C"/>
</dbReference>
<organism evidence="3 4">
    <name type="scientific">Pseudonocardia ammonioxydans</name>
    <dbReference type="NCBI Taxonomy" id="260086"/>
    <lineage>
        <taxon>Bacteria</taxon>
        <taxon>Bacillati</taxon>
        <taxon>Actinomycetota</taxon>
        <taxon>Actinomycetes</taxon>
        <taxon>Pseudonocardiales</taxon>
        <taxon>Pseudonocardiaceae</taxon>
        <taxon>Pseudonocardia</taxon>
    </lineage>
</organism>
<dbReference type="STRING" id="260086.SAMN05216207_101767"/>
<dbReference type="SUPFAM" id="SSF50249">
    <property type="entry name" value="Nucleic acid-binding proteins"/>
    <property type="match status" value="1"/>
</dbReference>
<dbReference type="Gene3D" id="6.10.30.10">
    <property type="match status" value="1"/>
</dbReference>
<feature type="domain" description="ChsH2 C-terminal OB-fold" evidence="1">
    <location>
        <begin position="58"/>
        <end position="117"/>
    </location>
</feature>
<accession>A0A1I5AAP4</accession>
<dbReference type="PANTHER" id="PTHR34075:SF5">
    <property type="entry name" value="BLR3430 PROTEIN"/>
    <property type="match status" value="1"/>
</dbReference>
<proteinExistence type="predicted"/>
<evidence type="ECO:0000259" key="2">
    <source>
        <dbReference type="Pfam" id="PF12172"/>
    </source>
</evidence>
<dbReference type="InterPro" id="IPR012340">
    <property type="entry name" value="NA-bd_OB-fold"/>
</dbReference>
<feature type="domain" description="ChsH2 rubredoxin-like zinc ribbon" evidence="2">
    <location>
        <begin position="21"/>
        <end position="52"/>
    </location>
</feature>
<protein>
    <recommendedName>
        <fullName evidence="5">DUF35 domain-containing protein</fullName>
    </recommendedName>
</protein>
<dbReference type="EMBL" id="FOUY01000017">
    <property type="protein sequence ID" value="SFN59554.1"/>
    <property type="molecule type" value="Genomic_DNA"/>
</dbReference>
<dbReference type="InterPro" id="IPR022002">
    <property type="entry name" value="ChsH2_Znr"/>
</dbReference>
<name>A0A1I5AAP4_PSUAM</name>
<gene>
    <name evidence="3" type="ORF">SAMN05216207_101767</name>
</gene>
<keyword evidence="4" id="KW-1185">Reference proteome</keyword>